<dbReference type="Proteomes" id="UP000261600">
    <property type="component" value="Unplaced"/>
</dbReference>
<name>A0A3Q3K5V7_MONAL</name>
<organism evidence="1 2">
    <name type="scientific">Monopterus albus</name>
    <name type="common">Swamp eel</name>
    <dbReference type="NCBI Taxonomy" id="43700"/>
    <lineage>
        <taxon>Eukaryota</taxon>
        <taxon>Metazoa</taxon>
        <taxon>Chordata</taxon>
        <taxon>Craniata</taxon>
        <taxon>Vertebrata</taxon>
        <taxon>Euteleostomi</taxon>
        <taxon>Actinopterygii</taxon>
        <taxon>Neopterygii</taxon>
        <taxon>Teleostei</taxon>
        <taxon>Neoteleostei</taxon>
        <taxon>Acanthomorphata</taxon>
        <taxon>Anabantaria</taxon>
        <taxon>Synbranchiformes</taxon>
        <taxon>Synbranchidae</taxon>
        <taxon>Monopterus</taxon>
    </lineage>
</organism>
<dbReference type="Ensembl" id="ENSMALT00000024092.1">
    <property type="protein sequence ID" value="ENSMALP00000023642.1"/>
    <property type="gene ID" value="ENSMALG00000016485.1"/>
</dbReference>
<proteinExistence type="predicted"/>
<sequence length="98" mass="11148">MLKYYTSLLCLIINPKMRFLRCCFQSSDICQRSCCQQCSNQGVIFTAEKKKSHCVLNYVIKVESQGKKLCHMHCTPGILGQTPSASSLNQHLVHPSRR</sequence>
<accession>A0A3Q3K5V7</accession>
<evidence type="ECO:0000313" key="2">
    <source>
        <dbReference type="Proteomes" id="UP000261600"/>
    </source>
</evidence>
<reference evidence="1" key="2">
    <citation type="submission" date="2025-09" db="UniProtKB">
        <authorList>
            <consortium name="Ensembl"/>
        </authorList>
    </citation>
    <scope>IDENTIFICATION</scope>
</reference>
<protein>
    <submittedName>
        <fullName evidence="1">Uncharacterized protein</fullName>
    </submittedName>
</protein>
<keyword evidence="2" id="KW-1185">Reference proteome</keyword>
<reference evidence="1" key="1">
    <citation type="submission" date="2025-08" db="UniProtKB">
        <authorList>
            <consortium name="Ensembl"/>
        </authorList>
    </citation>
    <scope>IDENTIFICATION</scope>
</reference>
<evidence type="ECO:0000313" key="1">
    <source>
        <dbReference type="Ensembl" id="ENSMALP00000023642.1"/>
    </source>
</evidence>
<dbReference type="AlphaFoldDB" id="A0A3Q3K5V7"/>